<keyword evidence="4" id="KW-1133">Transmembrane helix</keyword>
<dbReference type="SUPFAM" id="SSF52540">
    <property type="entry name" value="P-loop containing nucleoside triphosphate hydrolases"/>
    <property type="match status" value="1"/>
</dbReference>
<name>A0A259U353_9BACT</name>
<evidence type="ECO:0000259" key="5">
    <source>
        <dbReference type="SMART" id="SM00534"/>
    </source>
</evidence>
<keyword evidence="3" id="KW-0238">DNA-binding</keyword>
<keyword evidence="2" id="KW-0067">ATP-binding</keyword>
<keyword evidence="4" id="KW-0812">Transmembrane</keyword>
<evidence type="ECO:0000256" key="1">
    <source>
        <dbReference type="ARBA" id="ARBA00022741"/>
    </source>
</evidence>
<dbReference type="PANTHER" id="PTHR11361:SF99">
    <property type="entry name" value="DNA MISMATCH REPAIR PROTEIN"/>
    <property type="match status" value="1"/>
</dbReference>
<evidence type="ECO:0000256" key="2">
    <source>
        <dbReference type="ARBA" id="ARBA00022840"/>
    </source>
</evidence>
<accession>A0A259U353</accession>
<proteinExistence type="predicted"/>
<reference evidence="6 7" key="1">
    <citation type="submission" date="2016-11" db="EMBL/GenBank/DDBJ databases">
        <title>Study of marine rhodopsin-containing bacteria.</title>
        <authorList>
            <person name="Yoshizawa S."/>
            <person name="Kumagai Y."/>
            <person name="Kogure K."/>
        </authorList>
    </citation>
    <scope>NUCLEOTIDE SEQUENCE [LARGE SCALE GENOMIC DNA]</scope>
    <source>
        <strain evidence="6 7">SG-29</strain>
    </source>
</reference>
<feature type="transmembrane region" description="Helical" evidence="4">
    <location>
        <begin position="214"/>
        <end position="234"/>
    </location>
</feature>
<feature type="transmembrane region" description="Helical" evidence="4">
    <location>
        <begin position="30"/>
        <end position="46"/>
    </location>
</feature>
<dbReference type="RefSeq" id="WP_094550958.1">
    <property type="nucleotide sequence ID" value="NZ_MQWB01000001.1"/>
</dbReference>
<evidence type="ECO:0000256" key="3">
    <source>
        <dbReference type="ARBA" id="ARBA00023125"/>
    </source>
</evidence>
<evidence type="ECO:0000256" key="4">
    <source>
        <dbReference type="SAM" id="Phobius"/>
    </source>
</evidence>
<dbReference type="GO" id="GO:0005524">
    <property type="term" value="F:ATP binding"/>
    <property type="evidence" value="ECO:0007669"/>
    <property type="project" value="UniProtKB-KW"/>
</dbReference>
<dbReference type="OrthoDB" id="9802448at2"/>
<dbReference type="InParanoid" id="A0A259U353"/>
<evidence type="ECO:0000313" key="6">
    <source>
        <dbReference type="EMBL" id="OZC04463.1"/>
    </source>
</evidence>
<feature type="transmembrane region" description="Helical" evidence="4">
    <location>
        <begin position="52"/>
        <end position="71"/>
    </location>
</feature>
<dbReference type="SMART" id="SM00534">
    <property type="entry name" value="MUTSac"/>
    <property type="match status" value="1"/>
</dbReference>
<dbReference type="SUPFAM" id="SSF48334">
    <property type="entry name" value="DNA repair protein MutS, domain III"/>
    <property type="match status" value="1"/>
</dbReference>
<feature type="domain" description="DNA mismatch repair proteins mutS family" evidence="5">
    <location>
        <begin position="428"/>
        <end position="624"/>
    </location>
</feature>
<dbReference type="GO" id="GO:0006298">
    <property type="term" value="P:mismatch repair"/>
    <property type="evidence" value="ECO:0007669"/>
    <property type="project" value="InterPro"/>
</dbReference>
<keyword evidence="1" id="KW-0547">Nucleotide-binding</keyword>
<dbReference type="InterPro" id="IPR000432">
    <property type="entry name" value="DNA_mismatch_repair_MutS_C"/>
</dbReference>
<dbReference type="InterPro" id="IPR027417">
    <property type="entry name" value="P-loop_NTPase"/>
</dbReference>
<dbReference type="EMBL" id="MQWB01000001">
    <property type="protein sequence ID" value="OZC04463.1"/>
    <property type="molecule type" value="Genomic_DNA"/>
</dbReference>
<protein>
    <recommendedName>
        <fullName evidence="5">DNA mismatch repair proteins mutS family domain-containing protein</fullName>
    </recommendedName>
</protein>
<dbReference type="Proteomes" id="UP000216446">
    <property type="component" value="Unassembled WGS sequence"/>
</dbReference>
<dbReference type="InterPro" id="IPR036187">
    <property type="entry name" value="DNA_mismatch_repair_MutS_sf"/>
</dbReference>
<dbReference type="GO" id="GO:0005829">
    <property type="term" value="C:cytosol"/>
    <property type="evidence" value="ECO:0007669"/>
    <property type="project" value="TreeGrafter"/>
</dbReference>
<gene>
    <name evidence="6" type="ORF">BSZ36_16640</name>
</gene>
<sequence length="628" mass="67575">MHADRLPDLLQRLDRHAASLRQTSLRFSRLRLAAALGGIGLALALGGTVGPLAGWLTALGTILVFSVLVRFHDRVEVALKRNRLWRTLQARHLARVTLDWDALGPAPAPAPPGHAFASDLDVVGPRSLLHLLDTTGTAGARTRLRGWLLASVPDADAGRLRQRRVRALVPRRRLRDRLALLAHTASGSADARWSDASLRTWLDAPEADGSVRTWALVLGSLAALTAILIVIAIIGGPSLWGYSFVVYLLLYVSRYAAFSEVFDRAYDLQHGLAQIAPMLDFAEADGARRDPDLAPLWEPLAGESAPSRHLKRLDRIASAAAVTRNDVGRVVINAILPYDLLLTLALNRLRTEFARLLPPWLDAVYEIEALGALAAAYDFRREATAFPDLSPLAPEASGAPPLFRAADLRHPLLPLGGARGNEIELGAGEVILVTGSNMSGKSTFLRSIGVASVLGWAGGPVWAESASLRPLRPFASMRIGDVLQEGLSTFYAEVKRLKALLDSVETPADRRPGQVPASGESAEAVPSLVLIDEMLRGTNNRERLAGAQAIVRALAGAHATSLVATHDLALADLEQEDARVSNAHFREEAEGDRLAFDYLLRPGPCPTTNALIIMHRAGLPVVLEPATG</sequence>
<evidence type="ECO:0000313" key="7">
    <source>
        <dbReference type="Proteomes" id="UP000216446"/>
    </source>
</evidence>
<keyword evidence="7" id="KW-1185">Reference proteome</keyword>
<dbReference type="GO" id="GO:0030983">
    <property type="term" value="F:mismatched DNA binding"/>
    <property type="evidence" value="ECO:0007669"/>
    <property type="project" value="InterPro"/>
</dbReference>
<organism evidence="6 7">
    <name type="scientific">Rubricoccus marinus</name>
    <dbReference type="NCBI Taxonomy" id="716817"/>
    <lineage>
        <taxon>Bacteria</taxon>
        <taxon>Pseudomonadati</taxon>
        <taxon>Rhodothermota</taxon>
        <taxon>Rhodothermia</taxon>
        <taxon>Rhodothermales</taxon>
        <taxon>Rubricoccaceae</taxon>
        <taxon>Rubricoccus</taxon>
    </lineage>
</organism>
<keyword evidence="4" id="KW-0472">Membrane</keyword>
<dbReference type="AlphaFoldDB" id="A0A259U353"/>
<comment type="caution">
    <text evidence="6">The sequence shown here is derived from an EMBL/GenBank/DDBJ whole genome shotgun (WGS) entry which is preliminary data.</text>
</comment>
<dbReference type="PANTHER" id="PTHR11361">
    <property type="entry name" value="DNA MISMATCH REPAIR PROTEIN MUTS FAMILY MEMBER"/>
    <property type="match status" value="1"/>
</dbReference>
<dbReference type="GO" id="GO:0140664">
    <property type="term" value="F:ATP-dependent DNA damage sensor activity"/>
    <property type="evidence" value="ECO:0007669"/>
    <property type="project" value="InterPro"/>
</dbReference>
<dbReference type="Gene3D" id="3.40.50.300">
    <property type="entry name" value="P-loop containing nucleotide triphosphate hydrolases"/>
    <property type="match status" value="1"/>
</dbReference>
<dbReference type="Pfam" id="PF00488">
    <property type="entry name" value="MutS_V"/>
    <property type="match status" value="2"/>
</dbReference>
<dbReference type="InterPro" id="IPR045076">
    <property type="entry name" value="MutS"/>
</dbReference>